<dbReference type="GO" id="GO:0006412">
    <property type="term" value="P:translation"/>
    <property type="evidence" value="ECO:0007669"/>
    <property type="project" value="UniProtKB-UniRule"/>
</dbReference>
<dbReference type="CDD" id="cd00487">
    <property type="entry name" value="Pep_deformylase"/>
    <property type="match status" value="1"/>
</dbReference>
<sequence length="184" mass="20582">MALLPIVVAPDPRLKARAVPVEKVDHDIVRLMDDMLETMYAAPGVGLAAPQVGVLKRIIVIDAADRGEPPAPLRMANPEIIWASEETAPYEEGCLSLPDHYELVDRPARVRVRYLDHQNEVRELEADGLLAVVVQHEIDHLEGTLFVDHISSLKRNMILRKLTKSKKNGTLEAEYVPATRKDKD</sequence>
<dbReference type="PANTHER" id="PTHR10458">
    <property type="entry name" value="PEPTIDE DEFORMYLASE"/>
    <property type="match status" value="1"/>
</dbReference>
<dbReference type="Proteomes" id="UP000076066">
    <property type="component" value="Chromosome"/>
</dbReference>
<dbReference type="KEGG" id="hjo:AY555_03160"/>
<dbReference type="NCBIfam" id="NF001159">
    <property type="entry name" value="PRK00150.1-3"/>
    <property type="match status" value="1"/>
</dbReference>
<accession>A0A143DCL8</accession>
<proteinExistence type="inferred from homology"/>
<evidence type="ECO:0000313" key="3">
    <source>
        <dbReference type="EMBL" id="AMW34349.1"/>
    </source>
</evidence>
<dbReference type="EMBL" id="CP014525">
    <property type="protein sequence ID" value="AMW34349.1"/>
    <property type="molecule type" value="Genomic_DNA"/>
</dbReference>
<gene>
    <name evidence="2" type="primary">def</name>
    <name evidence="3" type="ORF">AY555_03160</name>
</gene>
<dbReference type="PANTHER" id="PTHR10458:SF22">
    <property type="entry name" value="PEPTIDE DEFORMYLASE"/>
    <property type="match status" value="1"/>
</dbReference>
<dbReference type="GO" id="GO:0046872">
    <property type="term" value="F:metal ion binding"/>
    <property type="evidence" value="ECO:0007669"/>
    <property type="project" value="UniProtKB-KW"/>
</dbReference>
<dbReference type="SUPFAM" id="SSF56420">
    <property type="entry name" value="Peptide deformylase"/>
    <property type="match status" value="1"/>
</dbReference>
<feature type="binding site" evidence="2">
    <location>
        <position position="140"/>
    </location>
    <ligand>
        <name>Fe cation</name>
        <dbReference type="ChEBI" id="CHEBI:24875"/>
    </ligand>
</feature>
<comment type="function">
    <text evidence="2">Removes the formyl group from the N-terminal Met of newly synthesized proteins. Requires at least a dipeptide for an efficient rate of reaction. N-terminal L-methionine is a prerequisite for activity but the enzyme has broad specificity at other positions.</text>
</comment>
<comment type="cofactor">
    <cofactor evidence="2">
        <name>Fe(2+)</name>
        <dbReference type="ChEBI" id="CHEBI:29033"/>
    </cofactor>
    <text evidence="2">Binds 1 Fe(2+) ion.</text>
</comment>
<comment type="similarity">
    <text evidence="1 2">Belongs to the polypeptide deformylase family.</text>
</comment>
<dbReference type="OrthoDB" id="9804313at2"/>
<feature type="active site" evidence="2">
    <location>
        <position position="137"/>
    </location>
</feature>
<dbReference type="Pfam" id="PF01327">
    <property type="entry name" value="Pep_deformylase"/>
    <property type="match status" value="1"/>
</dbReference>
<organism evidence="3 4">
    <name type="scientific">Haematospirillum jordaniae</name>
    <dbReference type="NCBI Taxonomy" id="1549855"/>
    <lineage>
        <taxon>Bacteria</taxon>
        <taxon>Pseudomonadati</taxon>
        <taxon>Pseudomonadota</taxon>
        <taxon>Alphaproteobacteria</taxon>
        <taxon>Rhodospirillales</taxon>
        <taxon>Novispirillaceae</taxon>
        <taxon>Haematospirillum</taxon>
    </lineage>
</organism>
<feature type="binding site" evidence="2">
    <location>
        <position position="94"/>
    </location>
    <ligand>
        <name>Fe cation</name>
        <dbReference type="ChEBI" id="CHEBI:24875"/>
    </ligand>
</feature>
<comment type="catalytic activity">
    <reaction evidence="2">
        <text>N-terminal N-formyl-L-methionyl-[peptide] + H2O = N-terminal L-methionyl-[peptide] + formate</text>
        <dbReference type="Rhea" id="RHEA:24420"/>
        <dbReference type="Rhea" id="RHEA-COMP:10639"/>
        <dbReference type="Rhea" id="RHEA-COMP:10640"/>
        <dbReference type="ChEBI" id="CHEBI:15377"/>
        <dbReference type="ChEBI" id="CHEBI:15740"/>
        <dbReference type="ChEBI" id="CHEBI:49298"/>
        <dbReference type="ChEBI" id="CHEBI:64731"/>
        <dbReference type="EC" id="3.5.1.88"/>
    </reaction>
</comment>
<dbReference type="HAMAP" id="MF_00163">
    <property type="entry name" value="Pep_deformylase"/>
    <property type="match status" value="1"/>
</dbReference>
<dbReference type="EC" id="3.5.1.88" evidence="2"/>
<dbReference type="GO" id="GO:0042586">
    <property type="term" value="F:peptide deformylase activity"/>
    <property type="evidence" value="ECO:0007669"/>
    <property type="project" value="UniProtKB-UniRule"/>
</dbReference>
<dbReference type="STRING" id="1549855.AY555_03160"/>
<dbReference type="InterPro" id="IPR023635">
    <property type="entry name" value="Peptide_deformylase"/>
</dbReference>
<dbReference type="PRINTS" id="PR01576">
    <property type="entry name" value="PDEFORMYLASE"/>
</dbReference>
<evidence type="ECO:0000256" key="1">
    <source>
        <dbReference type="ARBA" id="ARBA00010759"/>
    </source>
</evidence>
<dbReference type="RefSeq" id="WP_066133349.1">
    <property type="nucleotide sequence ID" value="NZ_CP014525.1"/>
</dbReference>
<dbReference type="NCBIfam" id="TIGR00079">
    <property type="entry name" value="pept_deformyl"/>
    <property type="match status" value="1"/>
</dbReference>
<reference evidence="3 4" key="1">
    <citation type="submission" date="2016-02" db="EMBL/GenBank/DDBJ databases">
        <title>Complete Genome of H5569, the type strain of the newly described species Haematospirillium jordaniae.</title>
        <authorList>
            <person name="Nicholson A.C."/>
            <person name="Humrighouse B.W."/>
            <person name="Loparov V."/>
            <person name="McQuiston J.R."/>
        </authorList>
    </citation>
    <scope>NUCLEOTIDE SEQUENCE [LARGE SCALE GENOMIC DNA]</scope>
    <source>
        <strain evidence="3 4">H5569</strain>
    </source>
</reference>
<keyword evidence="2" id="KW-0408">Iron</keyword>
<dbReference type="InterPro" id="IPR036821">
    <property type="entry name" value="Peptide_deformylase_sf"/>
</dbReference>
<dbReference type="PIRSF" id="PIRSF004749">
    <property type="entry name" value="Pep_def"/>
    <property type="match status" value="1"/>
</dbReference>
<dbReference type="Gene3D" id="3.90.45.10">
    <property type="entry name" value="Peptide deformylase"/>
    <property type="match status" value="1"/>
</dbReference>
<feature type="binding site" evidence="2">
    <location>
        <position position="136"/>
    </location>
    <ligand>
        <name>Fe cation</name>
        <dbReference type="ChEBI" id="CHEBI:24875"/>
    </ligand>
</feature>
<evidence type="ECO:0000313" key="4">
    <source>
        <dbReference type="Proteomes" id="UP000076066"/>
    </source>
</evidence>
<keyword evidence="4" id="KW-1185">Reference proteome</keyword>
<keyword evidence="2" id="KW-0648">Protein biosynthesis</keyword>
<keyword evidence="2" id="KW-0479">Metal-binding</keyword>
<name>A0A143DCL8_9PROT</name>
<dbReference type="AlphaFoldDB" id="A0A143DCL8"/>
<keyword evidence="2" id="KW-0378">Hydrolase</keyword>
<evidence type="ECO:0000256" key="2">
    <source>
        <dbReference type="HAMAP-Rule" id="MF_00163"/>
    </source>
</evidence>
<dbReference type="GeneID" id="53316149"/>
<protein>
    <recommendedName>
        <fullName evidence="2">Peptide deformylase</fullName>
        <shortName evidence="2">PDF</shortName>
        <ecNumber evidence="2">3.5.1.88</ecNumber>
    </recommendedName>
    <alternativeName>
        <fullName evidence="2">Polypeptide deformylase</fullName>
    </alternativeName>
</protein>